<evidence type="ECO:0000313" key="2">
    <source>
        <dbReference type="Proteomes" id="UP000074561"/>
    </source>
</evidence>
<dbReference type="EMBL" id="CP013234">
    <property type="protein sequence ID" value="AMP04191.1"/>
    <property type="molecule type" value="Genomic_DNA"/>
</dbReference>
<reference evidence="1 2" key="1">
    <citation type="submission" date="2015-11" db="EMBL/GenBank/DDBJ databases">
        <title>Exploring the genomic traits of fungus-feeding bacterial genus Collimonas.</title>
        <authorList>
            <person name="Song C."/>
            <person name="Schmidt R."/>
            <person name="de Jager V."/>
            <person name="Krzyzanowska D."/>
            <person name="Jongedijk E."/>
            <person name="Cankar K."/>
            <person name="Beekwilder J."/>
            <person name="van Veen A."/>
            <person name="de Boer W."/>
            <person name="van Veen J.A."/>
            <person name="Garbeva P."/>
        </authorList>
    </citation>
    <scope>NUCLEOTIDE SEQUENCE [LARGE SCALE GENOMIC DNA]</scope>
    <source>
        <strain evidence="1 2">Ter91</strain>
    </source>
</reference>
<name>A0A127Q2D6_9BURK</name>
<proteinExistence type="predicted"/>
<dbReference type="Proteomes" id="UP000074561">
    <property type="component" value="Chromosome"/>
</dbReference>
<dbReference type="PATRIC" id="fig|279113.9.peg.1807"/>
<sequence>MVSDEFVELDSLAQQLVWHWKGPGKNHELSDESLDAELLTMLKEAGYFQISENIL</sequence>
<accession>A0A127Q2D6</accession>
<organism evidence="1 2">
    <name type="scientific">Collimonas pratensis</name>
    <dbReference type="NCBI Taxonomy" id="279113"/>
    <lineage>
        <taxon>Bacteria</taxon>
        <taxon>Pseudomonadati</taxon>
        <taxon>Pseudomonadota</taxon>
        <taxon>Betaproteobacteria</taxon>
        <taxon>Burkholderiales</taxon>
        <taxon>Oxalobacteraceae</taxon>
        <taxon>Collimonas</taxon>
    </lineage>
</organism>
<protein>
    <submittedName>
        <fullName evidence="1">Uncharacterized protein</fullName>
    </submittedName>
</protein>
<evidence type="ECO:0000313" key="1">
    <source>
        <dbReference type="EMBL" id="AMP04191.1"/>
    </source>
</evidence>
<dbReference type="KEGG" id="cpra:CPter91_1818"/>
<dbReference type="AlphaFoldDB" id="A0A127Q2D6"/>
<gene>
    <name evidence="1" type="ORF">CPter91_1818</name>
</gene>